<evidence type="ECO:0000256" key="1">
    <source>
        <dbReference type="SAM" id="Phobius"/>
    </source>
</evidence>
<dbReference type="Proteomes" id="UP000230340">
    <property type="component" value="Unassembled WGS sequence"/>
</dbReference>
<gene>
    <name evidence="2" type="ORF">COT49_01650</name>
</gene>
<organism evidence="2 3">
    <name type="scientific">candidate division WWE3 bacterium CG08_land_8_20_14_0_20_40_13</name>
    <dbReference type="NCBI Taxonomy" id="1975084"/>
    <lineage>
        <taxon>Bacteria</taxon>
        <taxon>Katanobacteria</taxon>
    </lineage>
</organism>
<comment type="caution">
    <text evidence="2">The sequence shown here is derived from an EMBL/GenBank/DDBJ whole genome shotgun (WGS) entry which is preliminary data.</text>
</comment>
<reference evidence="3" key="1">
    <citation type="submission" date="2017-09" db="EMBL/GenBank/DDBJ databases">
        <title>Depth-based differentiation of microbial function through sediment-hosted aquifers and enrichment of novel symbionts in the deep terrestrial subsurface.</title>
        <authorList>
            <person name="Probst A.J."/>
            <person name="Ladd B."/>
            <person name="Jarett J.K."/>
            <person name="Geller-Mcgrath D.E."/>
            <person name="Sieber C.M.K."/>
            <person name="Emerson J.B."/>
            <person name="Anantharaman K."/>
            <person name="Thomas B.C."/>
            <person name="Malmstrom R."/>
            <person name="Stieglmeier M."/>
            <person name="Klingl A."/>
            <person name="Woyke T."/>
            <person name="Ryan C.M."/>
            <person name="Banfield J.F."/>
        </authorList>
    </citation>
    <scope>NUCLEOTIDE SEQUENCE [LARGE SCALE GENOMIC DNA]</scope>
</reference>
<dbReference type="EMBL" id="PEYT01000011">
    <property type="protein sequence ID" value="PIS23145.1"/>
    <property type="molecule type" value="Genomic_DNA"/>
</dbReference>
<evidence type="ECO:0000313" key="2">
    <source>
        <dbReference type="EMBL" id="PIS23145.1"/>
    </source>
</evidence>
<keyword evidence="1" id="KW-0812">Transmembrane</keyword>
<evidence type="ECO:0000313" key="3">
    <source>
        <dbReference type="Proteomes" id="UP000230340"/>
    </source>
</evidence>
<keyword evidence="1" id="KW-1133">Transmembrane helix</keyword>
<sequence length="201" mass="20872">MTLFAVANFGNLNPLGAFSTAGQTGSFVSAVIGLITILSGLYFLLQLAIAGMSYAASGGDEKGLAKARRAMSSSLLGFVIVVASYFVVGYVATRLGFSTIFSPTISGSSNIGCIKVTYTLPATHPAFDYIAELRVNGGVISQSNGNLQPGKSITLNGSFAKSVYTGTDPIRFEVIEMPSRNLHIARNSSVGSVPVGSCLNL</sequence>
<feature type="transmembrane region" description="Helical" evidence="1">
    <location>
        <begin position="70"/>
        <end position="92"/>
    </location>
</feature>
<proteinExistence type="predicted"/>
<keyword evidence="1" id="KW-0472">Membrane</keyword>
<feature type="transmembrane region" description="Helical" evidence="1">
    <location>
        <begin position="27"/>
        <end position="49"/>
    </location>
</feature>
<protein>
    <submittedName>
        <fullName evidence="2">Uncharacterized protein</fullName>
    </submittedName>
</protein>
<accession>A0A2H0XEB2</accession>
<name>A0A2H0XEB2_UNCKA</name>
<dbReference type="AlphaFoldDB" id="A0A2H0XEB2"/>